<proteinExistence type="predicted"/>
<dbReference type="EMBL" id="NIZV01000199">
    <property type="protein sequence ID" value="RSM00941.1"/>
    <property type="molecule type" value="Genomic_DNA"/>
</dbReference>
<dbReference type="AlphaFoldDB" id="A0A428TG09"/>
<protein>
    <recommendedName>
        <fullName evidence="3">Protein kinase domain-containing protein</fullName>
    </recommendedName>
</protein>
<dbReference type="SUPFAM" id="SSF56112">
    <property type="entry name" value="Protein kinase-like (PK-like)"/>
    <property type="match status" value="1"/>
</dbReference>
<evidence type="ECO:0000313" key="1">
    <source>
        <dbReference type="EMBL" id="RSM00941.1"/>
    </source>
</evidence>
<evidence type="ECO:0000313" key="2">
    <source>
        <dbReference type="Proteomes" id="UP000288429"/>
    </source>
</evidence>
<dbReference type="PANTHER" id="PTHR37542">
    <property type="entry name" value="HELO DOMAIN-CONTAINING PROTEIN-RELATED"/>
    <property type="match status" value="1"/>
</dbReference>
<dbReference type="PANTHER" id="PTHR37542:SF3">
    <property type="entry name" value="PRION-INHIBITION AND PROPAGATION HELO DOMAIN-CONTAINING PROTEIN"/>
    <property type="match status" value="1"/>
</dbReference>
<accession>A0A428TG09</accession>
<sequence>MLNELKALNDGLQKLLPKGDVDTICQSLAGEIINADIKLESLTDDELREMGLKVAETIELRRVNTTSVLAQSAFSKVQYSDDAGEETSPYFIPTSCFAGFTELRIKKGMPISRHIYDYQSPEASPQKEVVLVEWRSADAESKHSTITREELTSRRSHVVSLLHRTAVSDHDYRVLNCLGFCLATARMSNGDTQRVVGFVYQLPTHAASHIMPVSLREIIGDAFVSPEPSIPSLDDRYQLARTLAVSLYQLQCAGWIHRKISSYNILFFKDGASGKVDITRPYLAGWQYARPDGEDFPLADIHFKTEGFALGSISLGDFGMYIHPSRWVDEWDPADESQAWKLPPFQKVHDIYSFGVVLVEIAFWEPIFALVSSEKREKMKASEVCERWDNVRWPLDIRATAEKELASEMGVSYRNAVLNCLQGLDNVEEGVEKQFFWQVVNKLKYTCIKE</sequence>
<organism evidence="1 2">
    <name type="scientific">Fusarium ambrosium</name>
    <dbReference type="NCBI Taxonomy" id="131363"/>
    <lineage>
        <taxon>Eukaryota</taxon>
        <taxon>Fungi</taxon>
        <taxon>Dikarya</taxon>
        <taxon>Ascomycota</taxon>
        <taxon>Pezizomycotina</taxon>
        <taxon>Sordariomycetes</taxon>
        <taxon>Hypocreomycetidae</taxon>
        <taxon>Hypocreales</taxon>
        <taxon>Nectriaceae</taxon>
        <taxon>Fusarium</taxon>
        <taxon>Fusarium solani species complex</taxon>
    </lineage>
</organism>
<reference evidence="1 2" key="1">
    <citation type="submission" date="2017-06" db="EMBL/GenBank/DDBJ databases">
        <title>Cmopartive genomic analysis of Ambrosia Fusariam Clade fungi.</title>
        <authorList>
            <person name="Stajich J.E."/>
            <person name="Carrillo J."/>
            <person name="Kijimoto T."/>
            <person name="Eskalen A."/>
            <person name="O'Donnell K."/>
            <person name="Kasson M."/>
        </authorList>
    </citation>
    <scope>NUCLEOTIDE SEQUENCE [LARGE SCALE GENOMIC DNA]</scope>
    <source>
        <strain evidence="1 2">NRRL 20438</strain>
    </source>
</reference>
<comment type="caution">
    <text evidence="1">The sequence shown here is derived from an EMBL/GenBank/DDBJ whole genome shotgun (WGS) entry which is preliminary data.</text>
</comment>
<name>A0A428TG09_9HYPO</name>
<keyword evidence="2" id="KW-1185">Reference proteome</keyword>
<evidence type="ECO:0008006" key="3">
    <source>
        <dbReference type="Google" id="ProtNLM"/>
    </source>
</evidence>
<dbReference type="Proteomes" id="UP000288429">
    <property type="component" value="Unassembled WGS sequence"/>
</dbReference>
<dbReference type="Gene3D" id="1.10.510.10">
    <property type="entry name" value="Transferase(Phosphotransferase) domain 1"/>
    <property type="match status" value="1"/>
</dbReference>
<gene>
    <name evidence="1" type="ORF">CDV31_011581</name>
</gene>
<dbReference type="InterPro" id="IPR011009">
    <property type="entry name" value="Kinase-like_dom_sf"/>
</dbReference>